<dbReference type="GO" id="GO:0004383">
    <property type="term" value="F:guanylate cyclase activity"/>
    <property type="evidence" value="ECO:0007669"/>
    <property type="project" value="UniProtKB-EC"/>
</dbReference>
<dbReference type="GO" id="GO:0005886">
    <property type="term" value="C:plasma membrane"/>
    <property type="evidence" value="ECO:0007669"/>
    <property type="project" value="TreeGrafter"/>
</dbReference>
<dbReference type="InterPro" id="IPR050401">
    <property type="entry name" value="Cyclic_nucleotide_synthase"/>
</dbReference>
<evidence type="ECO:0000256" key="3">
    <source>
        <dbReference type="ARBA" id="ARBA00022692"/>
    </source>
</evidence>
<evidence type="ECO:0000259" key="9">
    <source>
        <dbReference type="PROSITE" id="PS50125"/>
    </source>
</evidence>
<keyword evidence="10" id="KW-1185">Reference proteome</keyword>
<reference evidence="10" key="1">
    <citation type="submission" date="2012-09" db="EMBL/GenBank/DDBJ databases">
        <authorList>
            <person name="Martin A.A."/>
        </authorList>
    </citation>
    <scope>NUCLEOTIDE SEQUENCE</scope>
</reference>
<keyword evidence="3" id="KW-0812">Transmembrane</keyword>
<dbReference type="SUPFAM" id="SSF55073">
    <property type="entry name" value="Nucleotide cyclase"/>
    <property type="match status" value="1"/>
</dbReference>
<keyword evidence="6" id="KW-0472">Membrane</keyword>
<evidence type="ECO:0000256" key="2">
    <source>
        <dbReference type="ARBA" id="ARBA00004370"/>
    </source>
</evidence>
<dbReference type="PANTHER" id="PTHR11920">
    <property type="entry name" value="GUANYLYL CYCLASE"/>
    <property type="match status" value="1"/>
</dbReference>
<keyword evidence="7" id="KW-0325">Glycoprotein</keyword>
<evidence type="ECO:0000256" key="5">
    <source>
        <dbReference type="ARBA" id="ARBA00022989"/>
    </source>
</evidence>
<evidence type="ECO:0000313" key="11">
    <source>
        <dbReference type="WBParaSite" id="ACAC_0000786201-mRNA-1"/>
    </source>
</evidence>
<dbReference type="WBParaSite" id="ACAC_0000786201-mRNA-1">
    <property type="protein sequence ID" value="ACAC_0000786201-mRNA-1"/>
    <property type="gene ID" value="ACAC_0000786201"/>
</dbReference>
<feature type="domain" description="Guanylate cyclase" evidence="9">
    <location>
        <begin position="44"/>
        <end position="85"/>
    </location>
</feature>
<dbReference type="AlphaFoldDB" id="A0A0K0DBN7"/>
<evidence type="ECO:0000256" key="7">
    <source>
        <dbReference type="ARBA" id="ARBA00023180"/>
    </source>
</evidence>
<dbReference type="GO" id="GO:0000166">
    <property type="term" value="F:nucleotide binding"/>
    <property type="evidence" value="ECO:0007669"/>
    <property type="project" value="UniProtKB-KW"/>
</dbReference>
<dbReference type="GO" id="GO:0004016">
    <property type="term" value="F:adenylate cyclase activity"/>
    <property type="evidence" value="ECO:0007669"/>
    <property type="project" value="TreeGrafter"/>
</dbReference>
<dbReference type="GO" id="GO:0007168">
    <property type="term" value="P:receptor guanylyl cyclase signaling pathway"/>
    <property type="evidence" value="ECO:0007669"/>
    <property type="project" value="TreeGrafter"/>
</dbReference>
<proteinExistence type="predicted"/>
<reference evidence="11" key="2">
    <citation type="submission" date="2017-02" db="UniProtKB">
        <authorList>
            <consortium name="WormBaseParasite"/>
        </authorList>
    </citation>
    <scope>IDENTIFICATION</scope>
</reference>
<evidence type="ECO:0000256" key="4">
    <source>
        <dbReference type="ARBA" id="ARBA00022741"/>
    </source>
</evidence>
<dbReference type="Pfam" id="PF00211">
    <property type="entry name" value="Guanylate_cyc"/>
    <property type="match status" value="1"/>
</dbReference>
<dbReference type="Gene3D" id="3.30.70.1230">
    <property type="entry name" value="Nucleotide cyclase"/>
    <property type="match status" value="1"/>
</dbReference>
<evidence type="ECO:0000256" key="8">
    <source>
        <dbReference type="ARBA" id="ARBA00023239"/>
    </source>
</evidence>
<comment type="subcellular location">
    <subcellularLocation>
        <location evidence="2">Membrane</location>
    </subcellularLocation>
</comment>
<dbReference type="Proteomes" id="UP000035642">
    <property type="component" value="Unassembled WGS sequence"/>
</dbReference>
<dbReference type="STRING" id="6313.A0A0K0DBN7"/>
<dbReference type="GO" id="GO:0035556">
    <property type="term" value="P:intracellular signal transduction"/>
    <property type="evidence" value="ECO:0007669"/>
    <property type="project" value="InterPro"/>
</dbReference>
<name>A0A0K0DBN7_ANGCA</name>
<keyword evidence="8" id="KW-0456">Lyase</keyword>
<dbReference type="CDD" id="cd07302">
    <property type="entry name" value="CHD"/>
    <property type="match status" value="1"/>
</dbReference>
<evidence type="ECO:0000256" key="6">
    <source>
        <dbReference type="ARBA" id="ARBA00023136"/>
    </source>
</evidence>
<organism evidence="10 11">
    <name type="scientific">Angiostrongylus cantonensis</name>
    <name type="common">Rat lungworm</name>
    <dbReference type="NCBI Taxonomy" id="6313"/>
    <lineage>
        <taxon>Eukaryota</taxon>
        <taxon>Metazoa</taxon>
        <taxon>Ecdysozoa</taxon>
        <taxon>Nematoda</taxon>
        <taxon>Chromadorea</taxon>
        <taxon>Rhabditida</taxon>
        <taxon>Rhabditina</taxon>
        <taxon>Rhabditomorpha</taxon>
        <taxon>Strongyloidea</taxon>
        <taxon>Metastrongylidae</taxon>
        <taxon>Angiostrongylus</taxon>
    </lineage>
</organism>
<comment type="catalytic activity">
    <reaction evidence="1">
        <text>GTP = 3',5'-cyclic GMP + diphosphate</text>
        <dbReference type="Rhea" id="RHEA:13665"/>
        <dbReference type="ChEBI" id="CHEBI:33019"/>
        <dbReference type="ChEBI" id="CHEBI:37565"/>
        <dbReference type="ChEBI" id="CHEBI:57746"/>
        <dbReference type="EC" id="4.6.1.2"/>
    </reaction>
</comment>
<dbReference type="PANTHER" id="PTHR11920:SF335">
    <property type="entry name" value="GUANYLATE CYCLASE"/>
    <property type="match status" value="1"/>
</dbReference>
<dbReference type="PROSITE" id="PS50125">
    <property type="entry name" value="GUANYLATE_CYCLASE_2"/>
    <property type="match status" value="1"/>
</dbReference>
<evidence type="ECO:0000313" key="10">
    <source>
        <dbReference type="Proteomes" id="UP000035642"/>
    </source>
</evidence>
<keyword evidence="4" id="KW-0547">Nucleotide-binding</keyword>
<accession>A0A0K0DBN7</accession>
<sequence>MVIARLYPTRDTCGPEFCKYFGIIENNVYQGMLWEARSVVEPINKKPIEVRVGINSGPLVVGVVAVKLLRYCLFGDTVSMASSLELNGVVGKIQCSNKTYKYAMETGRFEFERRGRINIKGKGDVETYFLLRSLKKSVWEIIGRERGE</sequence>
<dbReference type="InterPro" id="IPR029787">
    <property type="entry name" value="Nucleotide_cyclase"/>
</dbReference>
<keyword evidence="5" id="KW-1133">Transmembrane helix</keyword>
<evidence type="ECO:0000256" key="1">
    <source>
        <dbReference type="ARBA" id="ARBA00001436"/>
    </source>
</evidence>
<dbReference type="InterPro" id="IPR001054">
    <property type="entry name" value="A/G_cyclase"/>
</dbReference>
<dbReference type="GO" id="GO:0001653">
    <property type="term" value="F:peptide receptor activity"/>
    <property type="evidence" value="ECO:0007669"/>
    <property type="project" value="TreeGrafter"/>
</dbReference>
<protein>
    <submittedName>
        <fullName evidence="11">Guanylate cyclase domain-containing protein</fullName>
    </submittedName>
</protein>